<gene>
    <name evidence="5" type="ORF">TCAL_08322</name>
</gene>
<dbReference type="InterPro" id="IPR055093">
    <property type="entry name" value="EPS8_2nd"/>
</dbReference>
<dbReference type="GO" id="GO:0005886">
    <property type="term" value="C:plasma membrane"/>
    <property type="evidence" value="ECO:0007669"/>
    <property type="project" value="TreeGrafter"/>
</dbReference>
<feature type="region of interest" description="Disordered" evidence="3">
    <location>
        <begin position="498"/>
        <end position="539"/>
    </location>
</feature>
<dbReference type="OrthoDB" id="4680325at2759"/>
<evidence type="ECO:0000256" key="1">
    <source>
        <dbReference type="ARBA" id="ARBA00022443"/>
    </source>
</evidence>
<dbReference type="GO" id="GO:0003779">
    <property type="term" value="F:actin binding"/>
    <property type="evidence" value="ECO:0007669"/>
    <property type="project" value="TreeGrafter"/>
</dbReference>
<dbReference type="EMBL" id="VCGU01000005">
    <property type="protein sequence ID" value="TRY75328.1"/>
    <property type="molecule type" value="Genomic_DNA"/>
</dbReference>
<feature type="region of interest" description="Disordered" evidence="3">
    <location>
        <begin position="678"/>
        <end position="703"/>
    </location>
</feature>
<dbReference type="InterPro" id="IPR041418">
    <property type="entry name" value="SAM_3"/>
</dbReference>
<dbReference type="SMART" id="SM00326">
    <property type="entry name" value="SH3"/>
    <property type="match status" value="1"/>
</dbReference>
<dbReference type="Pfam" id="PF22975">
    <property type="entry name" value="EPS8_2nd"/>
    <property type="match status" value="1"/>
</dbReference>
<evidence type="ECO:0000313" key="5">
    <source>
        <dbReference type="EMBL" id="TRY75328.1"/>
    </source>
</evidence>
<dbReference type="GO" id="GO:0035023">
    <property type="term" value="P:regulation of Rho protein signal transduction"/>
    <property type="evidence" value="ECO:0007669"/>
    <property type="project" value="TreeGrafter"/>
</dbReference>
<comment type="caution">
    <text evidence="5">The sequence shown here is derived from an EMBL/GenBank/DDBJ whole genome shotgun (WGS) entry which is preliminary data.</text>
</comment>
<organism evidence="5 6">
    <name type="scientific">Tigriopus californicus</name>
    <name type="common">Marine copepod</name>
    <dbReference type="NCBI Taxonomy" id="6832"/>
    <lineage>
        <taxon>Eukaryota</taxon>
        <taxon>Metazoa</taxon>
        <taxon>Ecdysozoa</taxon>
        <taxon>Arthropoda</taxon>
        <taxon>Crustacea</taxon>
        <taxon>Multicrustacea</taxon>
        <taxon>Hexanauplia</taxon>
        <taxon>Copepoda</taxon>
        <taxon>Harpacticoida</taxon>
        <taxon>Harpacticidae</taxon>
        <taxon>Tigriopus</taxon>
    </lineage>
</organism>
<dbReference type="PANTHER" id="PTHR12287">
    <property type="entry name" value="EPIDERMAL GROWTH FACTOR RECEPTOR KINASE SUBSTRATE EPS8-RELATED PROTEIN"/>
    <property type="match status" value="1"/>
</dbReference>
<evidence type="ECO:0000313" key="6">
    <source>
        <dbReference type="Proteomes" id="UP000318571"/>
    </source>
</evidence>
<dbReference type="SUPFAM" id="SSF50044">
    <property type="entry name" value="SH3-domain"/>
    <property type="match status" value="1"/>
</dbReference>
<dbReference type="STRING" id="6832.A0A553PCD8"/>
<proteinExistence type="predicted"/>
<evidence type="ECO:0000256" key="3">
    <source>
        <dbReference type="SAM" id="MobiDB-lite"/>
    </source>
</evidence>
<evidence type="ECO:0000256" key="2">
    <source>
        <dbReference type="PROSITE-ProRule" id="PRU00192"/>
    </source>
</evidence>
<keyword evidence="6" id="KW-1185">Reference proteome</keyword>
<dbReference type="PROSITE" id="PS50002">
    <property type="entry name" value="SH3"/>
    <property type="match status" value="1"/>
</dbReference>
<dbReference type="PANTHER" id="PTHR12287:SF23">
    <property type="entry name" value="AROUSER, ISOFORM A-RELATED"/>
    <property type="match status" value="1"/>
</dbReference>
<feature type="compositionally biased region" description="Basic and acidic residues" evidence="3">
    <location>
        <begin position="678"/>
        <end position="690"/>
    </location>
</feature>
<dbReference type="Proteomes" id="UP000318571">
    <property type="component" value="Chromosome 2"/>
</dbReference>
<dbReference type="InterPro" id="IPR001452">
    <property type="entry name" value="SH3_domain"/>
</dbReference>
<dbReference type="InterPro" id="IPR039801">
    <property type="entry name" value="EPS8-like"/>
</dbReference>
<accession>A0A553PCD8</accession>
<dbReference type="Gene3D" id="2.30.30.40">
    <property type="entry name" value="SH3 Domains"/>
    <property type="match status" value="1"/>
</dbReference>
<dbReference type="InterPro" id="IPR036028">
    <property type="entry name" value="SH3-like_dom_sf"/>
</dbReference>
<dbReference type="Pfam" id="PF18016">
    <property type="entry name" value="SAM_3"/>
    <property type="match status" value="1"/>
</dbReference>
<dbReference type="InterPro" id="IPR013761">
    <property type="entry name" value="SAM/pointed_sf"/>
</dbReference>
<dbReference type="Gene3D" id="1.10.150.50">
    <property type="entry name" value="Transcription Factor, Ets-1"/>
    <property type="match status" value="1"/>
</dbReference>
<feature type="domain" description="SH3" evidence="4">
    <location>
        <begin position="431"/>
        <end position="490"/>
    </location>
</feature>
<evidence type="ECO:0000259" key="4">
    <source>
        <dbReference type="PROSITE" id="PS50002"/>
    </source>
</evidence>
<keyword evidence="1 2" id="KW-0728">SH3 domain</keyword>
<dbReference type="Pfam" id="PF07653">
    <property type="entry name" value="SH3_2"/>
    <property type="match status" value="1"/>
</dbReference>
<dbReference type="GO" id="GO:0007266">
    <property type="term" value="P:Rho protein signal transduction"/>
    <property type="evidence" value="ECO:0007669"/>
    <property type="project" value="TreeGrafter"/>
</dbReference>
<name>A0A553PCD8_TIGCA</name>
<reference evidence="5 6" key="1">
    <citation type="journal article" date="2018" name="Nat. Ecol. Evol.">
        <title>Genomic signatures of mitonuclear coevolution across populations of Tigriopus californicus.</title>
        <authorList>
            <person name="Barreto F.S."/>
            <person name="Watson E.T."/>
            <person name="Lima T.G."/>
            <person name="Willett C.S."/>
            <person name="Edmands S."/>
            <person name="Li W."/>
            <person name="Burton R.S."/>
        </authorList>
    </citation>
    <scope>NUCLEOTIDE SEQUENCE [LARGE SCALE GENOMIC DNA]</scope>
    <source>
        <strain evidence="5 6">San Diego</strain>
    </source>
</reference>
<dbReference type="AlphaFoldDB" id="A0A553PCD8"/>
<protein>
    <recommendedName>
        <fullName evidence="4">SH3 domain-containing protein</fullName>
    </recommendedName>
</protein>
<sequence>MDFLDRVLPVYVDYLGSFESVPHDLEDGHDVMKHLLDHGVQSPQFVPNAEIIFTQDHILIKDVIQNVVARRVALTQVADPMAFIAKSGTVGSGLSRVVVFTETNSGYFGRNRLFHAVQCLDSDPSDLVESITNFTSPLGHSVPSLMTQKSQNSLDINWKTEPNDQPIIAKPPIVHSSGGPFNGFPPVVPLITSDTANMVGHAKPQFQYNTTTDPVEKKTILLNACIDDIERFCGEVEIIRENRQNIRQGHEHVKREDFRASDFVKIFQKFKLTFNLLGDLDGHIEEPDASTLVHHLLPPLALLVDKCYEDYSDDLIRDVANPPLTRTSANFLNRVLHEREVVIWKALGDNWYTPKFAMNEMAPYKPIFQDGWSPGLVMQSADHVEVVEGQRSNIKKSSIVHKETYEDDDFIKPNIPVGGSHDDFRDSLMAKQAKIGLVLYSRDRQNKRELSVTKGEYLEVTNSDKKWWHCRNGEGKSGYVPHTLLKALIYSENFGDSDANRDAQWKRSPRTYSSSREDRSPSPVMSVAPPPPPMPQKSPESVVIPIKRNTGSSKYQNQHSVRSTMSMQEELKNVLDVFKDNQKNHLEVTKTPDIYIGQDSTPHEVREWLRQKQFSERVLSQLSGFNGSKVLELSRKNLIASFGKEEGARLDSQLTLSKNTKGYRTARSSELRAVLERARKKTDTDDHYISEEEESDPDFYSRA</sequence>